<dbReference type="AlphaFoldDB" id="A0A8K0J6M2"/>
<dbReference type="Proteomes" id="UP000811619">
    <property type="component" value="Unassembled WGS sequence"/>
</dbReference>
<evidence type="ECO:0000313" key="2">
    <source>
        <dbReference type="EMBL" id="KAG5922665.1"/>
    </source>
</evidence>
<comment type="caution">
    <text evidence="2">The sequence shown here is derived from an EMBL/GenBank/DDBJ whole genome shotgun (WGS) entry which is preliminary data.</text>
</comment>
<evidence type="ECO:0000256" key="1">
    <source>
        <dbReference type="SAM" id="MobiDB-lite"/>
    </source>
</evidence>
<gene>
    <name evidence="2" type="ORF">E4U42_005408</name>
</gene>
<keyword evidence="3" id="KW-1185">Reference proteome</keyword>
<dbReference type="EMBL" id="SRPY01000511">
    <property type="protein sequence ID" value="KAG5922665.1"/>
    <property type="molecule type" value="Genomic_DNA"/>
</dbReference>
<proteinExistence type="predicted"/>
<feature type="region of interest" description="Disordered" evidence="1">
    <location>
        <begin position="1"/>
        <end position="21"/>
    </location>
</feature>
<evidence type="ECO:0000313" key="3">
    <source>
        <dbReference type="Proteomes" id="UP000811619"/>
    </source>
</evidence>
<sequence length="76" mass="7769">MPGSADSAPPNAAAPAALGDNKGIKFMIKTGNSRWACTLQDRSAYERQKASRANSTDSASSADSVESSASSAHSSH</sequence>
<organism evidence="2 3">
    <name type="scientific">Claviceps africana</name>
    <dbReference type="NCBI Taxonomy" id="83212"/>
    <lineage>
        <taxon>Eukaryota</taxon>
        <taxon>Fungi</taxon>
        <taxon>Dikarya</taxon>
        <taxon>Ascomycota</taxon>
        <taxon>Pezizomycotina</taxon>
        <taxon>Sordariomycetes</taxon>
        <taxon>Hypocreomycetidae</taxon>
        <taxon>Hypocreales</taxon>
        <taxon>Clavicipitaceae</taxon>
        <taxon>Claviceps</taxon>
    </lineage>
</organism>
<accession>A0A8K0J6M2</accession>
<name>A0A8K0J6M2_9HYPO</name>
<feature type="compositionally biased region" description="Low complexity" evidence="1">
    <location>
        <begin position="51"/>
        <end position="76"/>
    </location>
</feature>
<protein>
    <submittedName>
        <fullName evidence="2">Uncharacterized protein</fullName>
    </submittedName>
</protein>
<feature type="region of interest" description="Disordered" evidence="1">
    <location>
        <begin position="44"/>
        <end position="76"/>
    </location>
</feature>
<reference evidence="2" key="1">
    <citation type="journal article" date="2020" name="bioRxiv">
        <title>Whole genome comparisons of ergot fungi reveals the divergence and evolution of species within the genus Claviceps are the result of varying mechanisms driving genome evolution and host range expansion.</title>
        <authorList>
            <person name="Wyka S.A."/>
            <person name="Mondo S.J."/>
            <person name="Liu M."/>
            <person name="Dettman J."/>
            <person name="Nalam V."/>
            <person name="Broders K.D."/>
        </authorList>
    </citation>
    <scope>NUCLEOTIDE SEQUENCE</scope>
    <source>
        <strain evidence="2">CCC 489</strain>
    </source>
</reference>